<sequence length="332" mass="36557">MPSILLTLLSVCIHFPSLERPNWRNPTGGEGAKLKLEGARTAMPDPIPSCFRGTVAGGPPASTATGPNLTTSIYETYLGLASLTWSRTVLGLSLRADLGLSPPSDGADHDEDEGEVLRFRIRPWLFWKRRGSRRFRLKDGVRDLDVDVAWDLTRARFPSAGGPEPSSNFFVAVAVDGEMTLVAGDMDEEAHRKMKAKRQISASQVSRKEHVVLKGDAGAGGRRSYLTTARISGRERQISIELGGKEKEASGMSIFVDGLKVLQVRRLRWKFRGSERIDIDGEGCRQIQISWDLYSWLFKPRTKRHPPLYPAPLPPRSGKQCSFSGSTAAALG</sequence>
<evidence type="ECO:0000256" key="2">
    <source>
        <dbReference type="SAM" id="SignalP"/>
    </source>
</evidence>
<gene>
    <name evidence="3" type="ORF">HPP92_017508</name>
</gene>
<feature type="compositionally biased region" description="Polar residues" evidence="1">
    <location>
        <begin position="319"/>
        <end position="332"/>
    </location>
</feature>
<evidence type="ECO:0000256" key="1">
    <source>
        <dbReference type="SAM" id="MobiDB-lite"/>
    </source>
</evidence>
<dbReference type="PANTHER" id="PTHR31972">
    <property type="entry name" value="EXPRESSED PROTEIN"/>
    <property type="match status" value="1"/>
</dbReference>
<dbReference type="OrthoDB" id="17948at2759"/>
<feature type="chain" id="PRO_5032658298" evidence="2">
    <location>
        <begin position="19"/>
        <end position="332"/>
    </location>
</feature>
<evidence type="ECO:0000313" key="4">
    <source>
        <dbReference type="Proteomes" id="UP000636800"/>
    </source>
</evidence>
<feature type="region of interest" description="Disordered" evidence="1">
    <location>
        <begin position="308"/>
        <end position="332"/>
    </location>
</feature>
<organism evidence="3 4">
    <name type="scientific">Vanilla planifolia</name>
    <name type="common">Vanilla</name>
    <dbReference type="NCBI Taxonomy" id="51239"/>
    <lineage>
        <taxon>Eukaryota</taxon>
        <taxon>Viridiplantae</taxon>
        <taxon>Streptophyta</taxon>
        <taxon>Embryophyta</taxon>
        <taxon>Tracheophyta</taxon>
        <taxon>Spermatophyta</taxon>
        <taxon>Magnoliopsida</taxon>
        <taxon>Liliopsida</taxon>
        <taxon>Asparagales</taxon>
        <taxon>Orchidaceae</taxon>
        <taxon>Vanilloideae</taxon>
        <taxon>Vanilleae</taxon>
        <taxon>Vanilla</taxon>
    </lineage>
</organism>
<proteinExistence type="predicted"/>
<reference evidence="3 4" key="1">
    <citation type="journal article" date="2020" name="Nat. Food">
        <title>A phased Vanilla planifolia genome enables genetic improvement of flavour and production.</title>
        <authorList>
            <person name="Hasing T."/>
            <person name="Tang H."/>
            <person name="Brym M."/>
            <person name="Khazi F."/>
            <person name="Huang T."/>
            <person name="Chambers A.H."/>
        </authorList>
    </citation>
    <scope>NUCLEOTIDE SEQUENCE [LARGE SCALE GENOMIC DNA]</scope>
    <source>
        <tissue evidence="3">Leaf</tissue>
    </source>
</reference>
<dbReference type="Pfam" id="PF05910">
    <property type="entry name" value="DUF868"/>
    <property type="match status" value="1"/>
</dbReference>
<dbReference type="PANTHER" id="PTHR31972:SF3">
    <property type="entry name" value="OS09G0416600 PROTEIN"/>
    <property type="match status" value="1"/>
</dbReference>
<keyword evidence="2" id="KW-0732">Signal</keyword>
<accession>A0A835QLH5</accession>
<dbReference type="Proteomes" id="UP000636800">
    <property type="component" value="Unassembled WGS sequence"/>
</dbReference>
<dbReference type="EMBL" id="JADCNL010000008">
    <property type="protein sequence ID" value="KAG0470808.1"/>
    <property type="molecule type" value="Genomic_DNA"/>
</dbReference>
<dbReference type="AlphaFoldDB" id="A0A835QLH5"/>
<name>A0A835QLH5_VANPL</name>
<protein>
    <submittedName>
        <fullName evidence="3">Uncharacterized protein</fullName>
    </submittedName>
</protein>
<dbReference type="InterPro" id="IPR008586">
    <property type="entry name" value="DUF868_pln"/>
</dbReference>
<feature type="signal peptide" evidence="2">
    <location>
        <begin position="1"/>
        <end position="18"/>
    </location>
</feature>
<comment type="caution">
    <text evidence="3">The sequence shown here is derived from an EMBL/GenBank/DDBJ whole genome shotgun (WGS) entry which is preliminary data.</text>
</comment>
<evidence type="ECO:0000313" key="3">
    <source>
        <dbReference type="EMBL" id="KAG0470808.1"/>
    </source>
</evidence>
<keyword evidence="4" id="KW-1185">Reference proteome</keyword>